<proteinExistence type="predicted"/>
<sequence length="342" mass="39633">MMSPWQWLLYLFFWSLFVTVIDRHDLDTWMQFLTRFSGRVVKNVLTVIPAAYLIDYLRPTFKHMSSIKASLSVLFIFTLSSAFWVTVVMLMMINLGLMVYDRADFILNVCLMMVITGGFAFVFLLYFMRRHREMMALKQSFEQKLAAQNDLIKARIAPHFFFNTINSLNSLIESDPPKAAELLQDISALFRASFSGIHEISFEEEIALCEHYLAIESSRLSEKLVVHWQLPDDEVMYDMVITALTLQGVLEKMLSNVVEVTTETIVIDIKAVWEQHHVRVTVTVTLPNKTFIVLHDLRQRLDFRIQAERLQAYFGETADITSTVNRENIVTSIHYPLQDVGL</sequence>
<protein>
    <recommendedName>
        <fullName evidence="2">Signal transduction histidine kinase internal region domain-containing protein</fullName>
    </recommendedName>
</protein>
<reference evidence="3 4" key="1">
    <citation type="journal article" date="2019" name="Int. J. Syst. Evol. Microbiol.">
        <title>The Global Catalogue of Microorganisms (GCM) 10K type strain sequencing project: providing services to taxonomists for standard genome sequencing and annotation.</title>
        <authorList>
            <consortium name="The Broad Institute Genomics Platform"/>
            <consortium name="The Broad Institute Genome Sequencing Center for Infectious Disease"/>
            <person name="Wu L."/>
            <person name="Ma J."/>
        </authorList>
    </citation>
    <scope>NUCLEOTIDE SEQUENCE [LARGE SCALE GENOMIC DNA]</scope>
    <source>
        <strain evidence="3 4">JCM 16343</strain>
    </source>
</reference>
<organism evidence="3 4">
    <name type="scientific">Psychrobacter aestuarii</name>
    <dbReference type="NCBI Taxonomy" id="556327"/>
    <lineage>
        <taxon>Bacteria</taxon>
        <taxon>Pseudomonadati</taxon>
        <taxon>Pseudomonadota</taxon>
        <taxon>Gammaproteobacteria</taxon>
        <taxon>Moraxellales</taxon>
        <taxon>Moraxellaceae</taxon>
        <taxon>Psychrobacter</taxon>
    </lineage>
</organism>
<dbReference type="Proteomes" id="UP001501787">
    <property type="component" value="Unassembled WGS sequence"/>
</dbReference>
<gene>
    <name evidence="3" type="ORF">GCM10009129_21610</name>
</gene>
<comment type="caution">
    <text evidence="3">The sequence shown here is derived from an EMBL/GenBank/DDBJ whole genome shotgun (WGS) entry which is preliminary data.</text>
</comment>
<evidence type="ECO:0000259" key="2">
    <source>
        <dbReference type="Pfam" id="PF06580"/>
    </source>
</evidence>
<keyword evidence="1" id="KW-0472">Membrane</keyword>
<dbReference type="Pfam" id="PF06580">
    <property type="entry name" value="His_kinase"/>
    <property type="match status" value="1"/>
</dbReference>
<evidence type="ECO:0000313" key="3">
    <source>
        <dbReference type="EMBL" id="GAA0323461.1"/>
    </source>
</evidence>
<evidence type="ECO:0000313" key="4">
    <source>
        <dbReference type="Proteomes" id="UP001501787"/>
    </source>
</evidence>
<feature type="domain" description="Signal transduction histidine kinase internal region" evidence="2">
    <location>
        <begin position="148"/>
        <end position="224"/>
    </location>
</feature>
<dbReference type="InterPro" id="IPR050640">
    <property type="entry name" value="Bact_2-comp_sensor_kinase"/>
</dbReference>
<dbReference type="InterPro" id="IPR010559">
    <property type="entry name" value="Sig_transdc_His_kin_internal"/>
</dbReference>
<evidence type="ECO:0000256" key="1">
    <source>
        <dbReference type="SAM" id="Phobius"/>
    </source>
</evidence>
<dbReference type="RefSeq" id="WP_227691468.1">
    <property type="nucleotide sequence ID" value="NZ_BAAAFR010000008.1"/>
</dbReference>
<keyword evidence="4" id="KW-1185">Reference proteome</keyword>
<feature type="transmembrane region" description="Helical" evidence="1">
    <location>
        <begin position="105"/>
        <end position="128"/>
    </location>
</feature>
<dbReference type="PANTHER" id="PTHR34220:SF7">
    <property type="entry name" value="SENSOR HISTIDINE KINASE YPDA"/>
    <property type="match status" value="1"/>
</dbReference>
<keyword evidence="1" id="KW-0812">Transmembrane</keyword>
<name>A0ABN0W2Y4_9GAMM</name>
<keyword evidence="1" id="KW-1133">Transmembrane helix</keyword>
<dbReference type="PANTHER" id="PTHR34220">
    <property type="entry name" value="SENSOR HISTIDINE KINASE YPDA"/>
    <property type="match status" value="1"/>
</dbReference>
<accession>A0ABN0W2Y4</accession>
<feature type="transmembrane region" description="Helical" evidence="1">
    <location>
        <begin position="69"/>
        <end position="93"/>
    </location>
</feature>
<dbReference type="EMBL" id="BAAAFR010000008">
    <property type="protein sequence ID" value="GAA0323461.1"/>
    <property type="molecule type" value="Genomic_DNA"/>
</dbReference>